<dbReference type="RefSeq" id="WP_208235019.1">
    <property type="nucleotide sequence ID" value="NZ_JAGEVG010000024.1"/>
</dbReference>
<keyword evidence="1" id="KW-0489">Methyltransferase</keyword>
<protein>
    <submittedName>
        <fullName evidence="1">Class I SAM-dependent methyltransferase</fullName>
    </submittedName>
</protein>
<dbReference type="SUPFAM" id="SSF53335">
    <property type="entry name" value="S-adenosyl-L-methionine-dependent methyltransferases"/>
    <property type="match status" value="1"/>
</dbReference>
<dbReference type="Pfam" id="PF13578">
    <property type="entry name" value="Methyltransf_24"/>
    <property type="match status" value="1"/>
</dbReference>
<keyword evidence="1" id="KW-0808">Transferase</keyword>
<dbReference type="GO" id="GO:0032259">
    <property type="term" value="P:methylation"/>
    <property type="evidence" value="ECO:0007669"/>
    <property type="project" value="UniProtKB-KW"/>
</dbReference>
<evidence type="ECO:0000313" key="2">
    <source>
        <dbReference type="Proteomes" id="UP000681315"/>
    </source>
</evidence>
<dbReference type="Gene3D" id="3.40.50.150">
    <property type="entry name" value="Vaccinia Virus protein VP39"/>
    <property type="match status" value="1"/>
</dbReference>
<proteinExistence type="predicted"/>
<organism evidence="1 2">
    <name type="scientific">Gelidibacter pelagius</name>
    <dbReference type="NCBI Taxonomy" id="2819985"/>
    <lineage>
        <taxon>Bacteria</taxon>
        <taxon>Pseudomonadati</taxon>
        <taxon>Bacteroidota</taxon>
        <taxon>Flavobacteriia</taxon>
        <taxon>Flavobacteriales</taxon>
        <taxon>Flavobacteriaceae</taxon>
        <taxon>Gelidibacter</taxon>
    </lineage>
</organism>
<reference evidence="1 2" key="1">
    <citation type="submission" date="2021-03" db="EMBL/GenBank/DDBJ databases">
        <title>Gelidibacter sp. nov., isolated from costal sediment.</title>
        <authorList>
            <person name="Lun K.-Y."/>
        </authorList>
    </citation>
    <scope>NUCLEOTIDE SEQUENCE [LARGE SCALE GENOMIC DNA]</scope>
    <source>
        <strain evidence="1 2">DF109</strain>
    </source>
</reference>
<dbReference type="InterPro" id="IPR029063">
    <property type="entry name" value="SAM-dependent_MTases_sf"/>
</dbReference>
<comment type="caution">
    <text evidence="1">The sequence shown here is derived from an EMBL/GenBank/DDBJ whole genome shotgun (WGS) entry which is preliminary data.</text>
</comment>
<evidence type="ECO:0000313" key="1">
    <source>
        <dbReference type="EMBL" id="MBO3099913.1"/>
    </source>
</evidence>
<accession>A0ABS3SW05</accession>
<name>A0ABS3SW05_9FLAO</name>
<dbReference type="Proteomes" id="UP000681315">
    <property type="component" value="Unassembled WGS sequence"/>
</dbReference>
<gene>
    <name evidence="1" type="ORF">J4051_16705</name>
</gene>
<keyword evidence="2" id="KW-1185">Reference proteome</keyword>
<dbReference type="GO" id="GO:0008168">
    <property type="term" value="F:methyltransferase activity"/>
    <property type="evidence" value="ECO:0007669"/>
    <property type="project" value="UniProtKB-KW"/>
</dbReference>
<dbReference type="EMBL" id="JAGEVG010000024">
    <property type="protein sequence ID" value="MBO3099913.1"/>
    <property type="molecule type" value="Genomic_DNA"/>
</dbReference>
<sequence>MSFNFKKKLQIYIQDRIKEIAVNQQKSEQVVLDYAQISRLFPEPDFIPYTDWSISPSVILHILNDIVINKRQNIIEFGSGVSTLYIAQLIKTLKLPTRLYSVESNEEWLSNMHKEISRYGLNDIVTFVHATMVAVPKELGLHEQELWYDSEKLTSALQNVKKFDLVIVDGPFGSSTPYARYTAIPFLQNRLAKDYAVFWMMVIEKRNVKFLKIGLTYYRSNLNLWGDILILGVTSLLILYPL</sequence>